<protein>
    <submittedName>
        <fullName evidence="3">Uncharacterized protein</fullName>
    </submittedName>
</protein>
<feature type="region of interest" description="Disordered" evidence="1">
    <location>
        <begin position="155"/>
        <end position="194"/>
    </location>
</feature>
<dbReference type="AlphaFoldDB" id="A6GEJ5"/>
<organism evidence="3 4">
    <name type="scientific">Plesiocystis pacifica SIR-1</name>
    <dbReference type="NCBI Taxonomy" id="391625"/>
    <lineage>
        <taxon>Bacteria</taxon>
        <taxon>Pseudomonadati</taxon>
        <taxon>Myxococcota</taxon>
        <taxon>Polyangia</taxon>
        <taxon>Nannocystales</taxon>
        <taxon>Nannocystaceae</taxon>
        <taxon>Plesiocystis</taxon>
    </lineage>
</organism>
<accession>A6GEJ5</accession>
<dbReference type="RefSeq" id="WP_006975135.1">
    <property type="nucleotide sequence ID" value="NZ_ABCS01000083.1"/>
</dbReference>
<dbReference type="EMBL" id="ABCS01000083">
    <property type="protein sequence ID" value="EDM75703.1"/>
    <property type="molecule type" value="Genomic_DNA"/>
</dbReference>
<comment type="caution">
    <text evidence="3">The sequence shown here is derived from an EMBL/GenBank/DDBJ whole genome shotgun (WGS) entry which is preliminary data.</text>
</comment>
<evidence type="ECO:0000256" key="2">
    <source>
        <dbReference type="SAM" id="SignalP"/>
    </source>
</evidence>
<feature type="compositionally biased region" description="Acidic residues" evidence="1">
    <location>
        <begin position="165"/>
        <end position="190"/>
    </location>
</feature>
<feature type="chain" id="PRO_5002697372" evidence="2">
    <location>
        <begin position="20"/>
        <end position="382"/>
    </location>
</feature>
<evidence type="ECO:0000256" key="1">
    <source>
        <dbReference type="SAM" id="MobiDB-lite"/>
    </source>
</evidence>
<feature type="signal peptide" evidence="2">
    <location>
        <begin position="1"/>
        <end position="19"/>
    </location>
</feature>
<keyword evidence="2" id="KW-0732">Signal</keyword>
<dbReference type="Proteomes" id="UP000005801">
    <property type="component" value="Unassembled WGS sequence"/>
</dbReference>
<name>A6GEJ5_9BACT</name>
<keyword evidence="4" id="KW-1185">Reference proteome</keyword>
<evidence type="ECO:0000313" key="3">
    <source>
        <dbReference type="EMBL" id="EDM75703.1"/>
    </source>
</evidence>
<proteinExistence type="predicted"/>
<reference evidence="3 4" key="1">
    <citation type="submission" date="2007-06" db="EMBL/GenBank/DDBJ databases">
        <authorList>
            <person name="Shimkets L."/>
            <person name="Ferriera S."/>
            <person name="Johnson J."/>
            <person name="Kravitz S."/>
            <person name="Beeson K."/>
            <person name="Sutton G."/>
            <person name="Rogers Y.-H."/>
            <person name="Friedman R."/>
            <person name="Frazier M."/>
            <person name="Venter J.C."/>
        </authorList>
    </citation>
    <scope>NUCLEOTIDE SEQUENCE [LARGE SCALE GENOMIC DNA]</scope>
    <source>
        <strain evidence="3 4">SIR-1</strain>
    </source>
</reference>
<evidence type="ECO:0000313" key="4">
    <source>
        <dbReference type="Proteomes" id="UP000005801"/>
    </source>
</evidence>
<gene>
    <name evidence="3" type="ORF">PPSIR1_28791</name>
</gene>
<dbReference type="OrthoDB" id="5505161at2"/>
<sequence>MGGLALALFVVGCPTLAHASLGPEEAAAESTEDDGISHDLVLIRVTPERPAVRARLQAELGLLGFVSAPLERPADDPALGEELLEVLLEREPNSQAAGAAIEIVLGEGEVELWIANLGNERVLYRRLDAAESDDGNPRTLAIAAVELLRAARIETDAPAPSPDPPEPDPIDTDPDGEPDPDPDPDPDPPELPDYRVGIGIAPVLGYAQGLSVSAHVELGVRWLPRLPNLKDDHDPFALRMAAWLWTVPARAENNLGTAQVSWGMVFLEPQWRIPPPARAPYFHPDVGVGVGGLLTLSRSVFDDAGQTVDQTSGAFATYGHLGLGFAVTPRLSVHLNGYAGIVAPYLNIQLEILQDDGTSTIETLTQWGPFWAGTSLGIEIWL</sequence>
<dbReference type="STRING" id="391625.PPSIR1_28791"/>